<organism evidence="2 3">
    <name type="scientific">Ectocarpus siliculosus</name>
    <name type="common">Brown alga</name>
    <name type="synonym">Conferva siliculosa</name>
    <dbReference type="NCBI Taxonomy" id="2880"/>
    <lineage>
        <taxon>Eukaryota</taxon>
        <taxon>Sar</taxon>
        <taxon>Stramenopiles</taxon>
        <taxon>Ochrophyta</taxon>
        <taxon>PX clade</taxon>
        <taxon>Phaeophyceae</taxon>
        <taxon>Ectocarpales</taxon>
        <taxon>Ectocarpaceae</taxon>
        <taxon>Ectocarpus</taxon>
    </lineage>
</organism>
<gene>
    <name evidence="2" type="ORF">Esi_0298_0030</name>
</gene>
<feature type="compositionally biased region" description="Gly residues" evidence="1">
    <location>
        <begin position="447"/>
        <end position="459"/>
    </location>
</feature>
<dbReference type="Proteomes" id="UP000002630">
    <property type="component" value="Unassembled WGS sequence"/>
</dbReference>
<sequence length="874" mass="95055">MKNVPATPKLCDNSRVYFTTKGAQYMALDVGGGGLCALLGVIAVAMDDVGTPCEEIFEAVSGELTDVMTEYVQSLRANIVSTCGDQFAFKDGEELASFDDIVHDPMWVIATRAMWELVTLHPTGYLDGRAVWLLAKFLGLHGFRIVKHEDGHLVSCDAGGPISSEECPTMLHDGYGHFKALIPLRRMPEYHLLLEESFVDGTDEEEAVPGTSDLETSDGTDEVTESAVAVDVAGTEASDGGSMPSAQSSDSGGGDSDLGARGAFGEDAEGEEVKAATRVSSKRSHPWDDNEYWDDDANYYSGCTIVGEDGWTLVGKEGRRMGLETTLAFDEASGLYDLTSPNKCQPLFLDHDDETDENEAAEVDEAVDEVGEDEAADEVDEDEEAEAEAGEEERSRVTNNSARESEEDGEDSEDSGDADDAASLDGVSDGKESEEDEEDSDEDSGKGPRGAGGGAGGVASAGDKNSDLEDSGYAPSEAGDTDGDNDEDTTSDECSSTGGETRCEGCEEDFYCELVECPTYNAQYCQDCENDLSSDKERTCSRCQRADDDGVGDFSTGGVTDGPDEYTDTESGSVSGNSKRRRRSAGKKDNCIPRTSSPRELLMVPKDDQQAKLMLSLYRKAREMERKLAGENKRIKEVRNLTLLDLTEAASCLAKGSPVREEIWRKCEKENYALYGITVRRAGPTGETIPGTKVTSDKGRRGEVVEAKMDEGYTVFTVEWSEGKSNRRSAYSTEDVLRTRDDNQGVATLEEAKEKMGVFLLATLCVVNVQVYRFITKNTKLETVSVSSETRPLSRDIKVDIIKGRNHAWEETKKARAVDMLMDNEVTFLDSSVDKGLRVEMEESSCFEMMGLINDARAHFTGLRCVQSSVFFAQ</sequence>
<evidence type="ECO:0000256" key="1">
    <source>
        <dbReference type="SAM" id="MobiDB-lite"/>
    </source>
</evidence>
<keyword evidence="3" id="KW-1185">Reference proteome</keyword>
<protein>
    <submittedName>
        <fullName evidence="2">Uncharacterized protein</fullName>
    </submittedName>
</protein>
<feature type="region of interest" description="Disordered" evidence="1">
    <location>
        <begin position="355"/>
        <end position="503"/>
    </location>
</feature>
<accession>D7FVQ8</accession>
<feature type="compositionally biased region" description="Acidic residues" evidence="1">
    <location>
        <begin position="215"/>
        <end position="224"/>
    </location>
</feature>
<feature type="region of interest" description="Disordered" evidence="1">
    <location>
        <begin position="551"/>
        <end position="599"/>
    </location>
</feature>
<evidence type="ECO:0000313" key="2">
    <source>
        <dbReference type="EMBL" id="CBJ31992.1"/>
    </source>
</evidence>
<name>D7FVQ8_ECTSI</name>
<evidence type="ECO:0000313" key="3">
    <source>
        <dbReference type="Proteomes" id="UP000002630"/>
    </source>
</evidence>
<dbReference type="InParanoid" id="D7FVQ8"/>
<dbReference type="EMBL" id="FN649760">
    <property type="protein sequence ID" value="CBJ31992.1"/>
    <property type="molecule type" value="Genomic_DNA"/>
</dbReference>
<feature type="region of interest" description="Disordered" evidence="1">
    <location>
        <begin position="201"/>
        <end position="293"/>
    </location>
</feature>
<feature type="compositionally biased region" description="Acidic residues" evidence="1">
    <location>
        <begin position="405"/>
        <end position="422"/>
    </location>
</feature>
<dbReference type="AlphaFoldDB" id="D7FVQ8"/>
<feature type="compositionally biased region" description="Acidic residues" evidence="1">
    <location>
        <begin position="479"/>
        <end position="491"/>
    </location>
</feature>
<proteinExistence type="predicted"/>
<feature type="compositionally biased region" description="Acidic residues" evidence="1">
    <location>
        <begin position="355"/>
        <end position="391"/>
    </location>
</feature>
<reference evidence="2 3" key="1">
    <citation type="journal article" date="2010" name="Nature">
        <title>The Ectocarpus genome and the independent evolution of multicellularity in brown algae.</title>
        <authorList>
            <person name="Cock J.M."/>
            <person name="Sterck L."/>
            <person name="Rouze P."/>
            <person name="Scornet D."/>
            <person name="Allen A.E."/>
            <person name="Amoutzias G."/>
            <person name="Anthouard V."/>
            <person name="Artiguenave F."/>
            <person name="Aury J.M."/>
            <person name="Badger J.H."/>
            <person name="Beszteri B."/>
            <person name="Billiau K."/>
            <person name="Bonnet E."/>
            <person name="Bothwell J.H."/>
            <person name="Bowler C."/>
            <person name="Boyen C."/>
            <person name="Brownlee C."/>
            <person name="Carrano C.J."/>
            <person name="Charrier B."/>
            <person name="Cho G.Y."/>
            <person name="Coelho S.M."/>
            <person name="Collen J."/>
            <person name="Corre E."/>
            <person name="Da Silva C."/>
            <person name="Delage L."/>
            <person name="Delaroque N."/>
            <person name="Dittami S.M."/>
            <person name="Doulbeau S."/>
            <person name="Elias M."/>
            <person name="Farnham G."/>
            <person name="Gachon C.M."/>
            <person name="Gschloessl B."/>
            <person name="Heesch S."/>
            <person name="Jabbari K."/>
            <person name="Jubin C."/>
            <person name="Kawai H."/>
            <person name="Kimura K."/>
            <person name="Kloareg B."/>
            <person name="Kupper F.C."/>
            <person name="Lang D."/>
            <person name="Le Bail A."/>
            <person name="Leblanc C."/>
            <person name="Lerouge P."/>
            <person name="Lohr M."/>
            <person name="Lopez P.J."/>
            <person name="Martens C."/>
            <person name="Maumus F."/>
            <person name="Michel G."/>
            <person name="Miranda-Saavedra D."/>
            <person name="Morales J."/>
            <person name="Moreau H."/>
            <person name="Motomura T."/>
            <person name="Nagasato C."/>
            <person name="Napoli C.A."/>
            <person name="Nelson D.R."/>
            <person name="Nyvall-Collen P."/>
            <person name="Peters A.F."/>
            <person name="Pommier C."/>
            <person name="Potin P."/>
            <person name="Poulain J."/>
            <person name="Quesneville H."/>
            <person name="Read B."/>
            <person name="Rensing S.A."/>
            <person name="Ritter A."/>
            <person name="Rousvoal S."/>
            <person name="Samanta M."/>
            <person name="Samson G."/>
            <person name="Schroeder D.C."/>
            <person name="Segurens B."/>
            <person name="Strittmatter M."/>
            <person name="Tonon T."/>
            <person name="Tregear J.W."/>
            <person name="Valentin K."/>
            <person name="von Dassow P."/>
            <person name="Yamagishi T."/>
            <person name="Van de Peer Y."/>
            <person name="Wincker P."/>
        </authorList>
    </citation>
    <scope>NUCLEOTIDE SEQUENCE [LARGE SCALE GENOMIC DNA]</scope>
    <source>
        <strain evidence="3">Ec32 / CCAP1310/4</strain>
    </source>
</reference>
<feature type="compositionally biased region" description="Acidic residues" evidence="1">
    <location>
        <begin position="432"/>
        <end position="442"/>
    </location>
</feature>